<gene>
    <name evidence="2" type="ORF">CBW65_13420</name>
</gene>
<proteinExistence type="predicted"/>
<evidence type="ECO:0000313" key="2">
    <source>
        <dbReference type="EMBL" id="ARU61921.1"/>
    </source>
</evidence>
<sequence length="92" mass="9662">MSGTFMLFTWGVAIISALIATFSLKAPRVLSIILGVILAQGLMFAGGHMLHLDFGPIIDIGGTSTPVVTDIVLALVGAFLGAFLTKAFRRGR</sequence>
<evidence type="ECO:0000256" key="1">
    <source>
        <dbReference type="SAM" id="Phobius"/>
    </source>
</evidence>
<keyword evidence="3" id="KW-1185">Reference proteome</keyword>
<dbReference type="AlphaFoldDB" id="A0A1Y0IN17"/>
<dbReference type="OrthoDB" id="2382142at2"/>
<name>A0A1Y0IN17_9BACL</name>
<reference evidence="3" key="1">
    <citation type="submission" date="2017-05" db="EMBL/GenBank/DDBJ databases">
        <authorList>
            <person name="Sung H."/>
        </authorList>
    </citation>
    <scope>NUCLEOTIDE SEQUENCE [LARGE SCALE GENOMIC DNA]</scope>
    <source>
        <strain evidence="3">AR23208</strain>
    </source>
</reference>
<feature type="transmembrane region" description="Helical" evidence="1">
    <location>
        <begin position="6"/>
        <end position="24"/>
    </location>
</feature>
<protein>
    <submittedName>
        <fullName evidence="2">Uncharacterized protein</fullName>
    </submittedName>
</protein>
<evidence type="ECO:0000313" key="3">
    <source>
        <dbReference type="Proteomes" id="UP000195437"/>
    </source>
</evidence>
<dbReference type="Proteomes" id="UP000195437">
    <property type="component" value="Chromosome"/>
</dbReference>
<keyword evidence="1" id="KW-0472">Membrane</keyword>
<dbReference type="EMBL" id="CP021434">
    <property type="protein sequence ID" value="ARU61921.1"/>
    <property type="molecule type" value="Genomic_DNA"/>
</dbReference>
<feature type="transmembrane region" description="Helical" evidence="1">
    <location>
        <begin position="31"/>
        <end position="51"/>
    </location>
</feature>
<dbReference type="RefSeq" id="WP_087457290.1">
    <property type="nucleotide sequence ID" value="NZ_CP021434.1"/>
</dbReference>
<organism evidence="2 3">
    <name type="scientific">Tumebacillus avium</name>
    <dbReference type="NCBI Taxonomy" id="1903704"/>
    <lineage>
        <taxon>Bacteria</taxon>
        <taxon>Bacillati</taxon>
        <taxon>Bacillota</taxon>
        <taxon>Bacilli</taxon>
        <taxon>Bacillales</taxon>
        <taxon>Alicyclobacillaceae</taxon>
        <taxon>Tumebacillus</taxon>
    </lineage>
</organism>
<dbReference type="KEGG" id="tum:CBW65_13420"/>
<feature type="transmembrane region" description="Helical" evidence="1">
    <location>
        <begin position="71"/>
        <end position="88"/>
    </location>
</feature>
<keyword evidence="1" id="KW-0812">Transmembrane</keyword>
<keyword evidence="1" id="KW-1133">Transmembrane helix</keyword>
<accession>A0A1Y0IN17</accession>